<feature type="non-terminal residue" evidence="3">
    <location>
        <position position="1"/>
    </location>
</feature>
<dbReference type="Proteomes" id="UP000663832">
    <property type="component" value="Unassembled WGS sequence"/>
</dbReference>
<gene>
    <name evidence="2" type="ORF">QVE165_LOCUS52052</name>
    <name evidence="3" type="ORF">QVE165_LOCUS52104</name>
</gene>
<dbReference type="AlphaFoldDB" id="A0A816AIB5"/>
<sequence length="64" mass="6622">MMRGKGDERFALSTSAPTDTAAITESAKVNKDQPDGAAAPQVSTAEPEPTNPQVSLFGRETGST</sequence>
<evidence type="ECO:0000256" key="1">
    <source>
        <dbReference type="SAM" id="MobiDB-lite"/>
    </source>
</evidence>
<dbReference type="EMBL" id="CAJNOM010001185">
    <property type="protein sequence ID" value="CAF1596851.1"/>
    <property type="molecule type" value="Genomic_DNA"/>
</dbReference>
<accession>A0A816AIB5</accession>
<proteinExistence type="predicted"/>
<reference evidence="3" key="1">
    <citation type="submission" date="2021-02" db="EMBL/GenBank/DDBJ databases">
        <authorList>
            <person name="Nowell W R."/>
        </authorList>
    </citation>
    <scope>NUCLEOTIDE SEQUENCE</scope>
</reference>
<keyword evidence="4" id="KW-1185">Reference proteome</keyword>
<name>A0A816AIB5_9BILA</name>
<evidence type="ECO:0000313" key="2">
    <source>
        <dbReference type="EMBL" id="CAF1596851.1"/>
    </source>
</evidence>
<comment type="caution">
    <text evidence="3">The sequence shown here is derived from an EMBL/GenBank/DDBJ whole genome shotgun (WGS) entry which is preliminary data.</text>
</comment>
<dbReference type="EMBL" id="CAJNOM010001191">
    <property type="protein sequence ID" value="CAF1597253.1"/>
    <property type="molecule type" value="Genomic_DNA"/>
</dbReference>
<feature type="region of interest" description="Disordered" evidence="1">
    <location>
        <begin position="24"/>
        <end position="64"/>
    </location>
</feature>
<organism evidence="3 4">
    <name type="scientific">Adineta steineri</name>
    <dbReference type="NCBI Taxonomy" id="433720"/>
    <lineage>
        <taxon>Eukaryota</taxon>
        <taxon>Metazoa</taxon>
        <taxon>Spiralia</taxon>
        <taxon>Gnathifera</taxon>
        <taxon>Rotifera</taxon>
        <taxon>Eurotatoria</taxon>
        <taxon>Bdelloidea</taxon>
        <taxon>Adinetida</taxon>
        <taxon>Adinetidae</taxon>
        <taxon>Adineta</taxon>
    </lineage>
</organism>
<protein>
    <submittedName>
        <fullName evidence="3">Uncharacterized protein</fullName>
    </submittedName>
</protein>
<evidence type="ECO:0000313" key="3">
    <source>
        <dbReference type="EMBL" id="CAF1597253.1"/>
    </source>
</evidence>
<evidence type="ECO:0000313" key="4">
    <source>
        <dbReference type="Proteomes" id="UP000663832"/>
    </source>
</evidence>